<reference evidence="3" key="1">
    <citation type="journal article" date="2019" name="Int. J. Syst. Evol. Microbiol.">
        <title>The Global Catalogue of Microorganisms (GCM) 10K type strain sequencing project: providing services to taxonomists for standard genome sequencing and annotation.</title>
        <authorList>
            <consortium name="The Broad Institute Genomics Platform"/>
            <consortium name="The Broad Institute Genome Sequencing Center for Infectious Disease"/>
            <person name="Wu L."/>
            <person name="Ma J."/>
        </authorList>
    </citation>
    <scope>NUCLEOTIDE SEQUENCE [LARGE SCALE GENOMIC DNA]</scope>
    <source>
        <strain evidence="3">JCM 17688</strain>
    </source>
</reference>
<dbReference type="InterPro" id="IPR029069">
    <property type="entry name" value="HotDog_dom_sf"/>
</dbReference>
<dbReference type="Gene3D" id="3.10.129.10">
    <property type="entry name" value="Hotdog Thioesterase"/>
    <property type="match status" value="1"/>
</dbReference>
<dbReference type="PIRSF" id="PIRSF018072">
    <property type="entry name" value="UCP018072"/>
    <property type="match status" value="1"/>
</dbReference>
<dbReference type="InterPro" id="IPR039569">
    <property type="entry name" value="FAS1-like_DH_region"/>
</dbReference>
<evidence type="ECO:0000313" key="2">
    <source>
        <dbReference type="EMBL" id="GAA4383150.1"/>
    </source>
</evidence>
<dbReference type="RefSeq" id="WP_344989591.1">
    <property type="nucleotide sequence ID" value="NZ_BAABFR010000002.1"/>
</dbReference>
<evidence type="ECO:0000313" key="3">
    <source>
        <dbReference type="Proteomes" id="UP001500635"/>
    </source>
</evidence>
<proteinExistence type="predicted"/>
<protein>
    <submittedName>
        <fullName evidence="2">MaoC family dehydratase N-terminal domain-containing protein</fullName>
    </submittedName>
</protein>
<gene>
    <name evidence="2" type="ORF">GCM10023147_01940</name>
</gene>
<name>A0ABP8J1Z5_9ACTN</name>
<dbReference type="Pfam" id="PF13452">
    <property type="entry name" value="FAS1_DH_region"/>
    <property type="match status" value="1"/>
</dbReference>
<dbReference type="CDD" id="cd03441">
    <property type="entry name" value="R_hydratase_like"/>
    <property type="match status" value="1"/>
</dbReference>
<dbReference type="EMBL" id="BAABFR010000002">
    <property type="protein sequence ID" value="GAA4383150.1"/>
    <property type="molecule type" value="Genomic_DNA"/>
</dbReference>
<evidence type="ECO:0000259" key="1">
    <source>
        <dbReference type="Pfam" id="PF13452"/>
    </source>
</evidence>
<keyword evidence="3" id="KW-1185">Reference proteome</keyword>
<feature type="domain" description="FAS1-like dehydratase" evidence="1">
    <location>
        <begin position="8"/>
        <end position="138"/>
    </location>
</feature>
<dbReference type="Proteomes" id="UP001500635">
    <property type="component" value="Unassembled WGS sequence"/>
</dbReference>
<comment type="caution">
    <text evidence="2">The sequence shown here is derived from an EMBL/GenBank/DDBJ whole genome shotgun (WGS) entry which is preliminary data.</text>
</comment>
<sequence length="152" mass="16616">MTLTKDLIGSSRPGGTLLITRSRLRLFALATGQQDPVFTDVDAARRAGHPDLPVPPTFYFGVELEVPDSFSYLADLGVDLRTVLHGEQEFEYHRTAHAGDQLTSSSVITDVYEKKAGALQFLVTDSPIVDHVGEPVVTLRNTLVVRRLAGVQ</sequence>
<dbReference type="InterPro" id="IPR016709">
    <property type="entry name" value="HadA-like"/>
</dbReference>
<organism evidence="2 3">
    <name type="scientific">Tsukamurella soli</name>
    <dbReference type="NCBI Taxonomy" id="644556"/>
    <lineage>
        <taxon>Bacteria</taxon>
        <taxon>Bacillati</taxon>
        <taxon>Actinomycetota</taxon>
        <taxon>Actinomycetes</taxon>
        <taxon>Mycobacteriales</taxon>
        <taxon>Tsukamurellaceae</taxon>
        <taxon>Tsukamurella</taxon>
    </lineage>
</organism>
<accession>A0ABP8J1Z5</accession>
<dbReference type="SUPFAM" id="SSF54637">
    <property type="entry name" value="Thioesterase/thiol ester dehydrase-isomerase"/>
    <property type="match status" value="1"/>
</dbReference>